<proteinExistence type="predicted"/>
<keyword evidence="3" id="KW-1185">Reference proteome</keyword>
<protein>
    <submittedName>
        <fullName evidence="2">Uncharacterized protein</fullName>
    </submittedName>
</protein>
<dbReference type="EMBL" id="JANBPY010003453">
    <property type="protein sequence ID" value="KAJ1951693.1"/>
    <property type="molecule type" value="Genomic_DNA"/>
</dbReference>
<organism evidence="2 3">
    <name type="scientific">Dispira parvispora</name>
    <dbReference type="NCBI Taxonomy" id="1520584"/>
    <lineage>
        <taxon>Eukaryota</taxon>
        <taxon>Fungi</taxon>
        <taxon>Fungi incertae sedis</taxon>
        <taxon>Zoopagomycota</taxon>
        <taxon>Kickxellomycotina</taxon>
        <taxon>Dimargaritomycetes</taxon>
        <taxon>Dimargaritales</taxon>
        <taxon>Dimargaritaceae</taxon>
        <taxon>Dispira</taxon>
    </lineage>
</organism>
<dbReference type="Proteomes" id="UP001150925">
    <property type="component" value="Unassembled WGS sequence"/>
</dbReference>
<name>A0A9W8E3T3_9FUNG</name>
<feature type="compositionally biased region" description="Basic residues" evidence="1">
    <location>
        <begin position="361"/>
        <end position="376"/>
    </location>
</feature>
<evidence type="ECO:0000313" key="3">
    <source>
        <dbReference type="Proteomes" id="UP001150925"/>
    </source>
</evidence>
<feature type="compositionally biased region" description="Basic and acidic residues" evidence="1">
    <location>
        <begin position="114"/>
        <end position="136"/>
    </location>
</feature>
<gene>
    <name evidence="2" type="ORF">IWQ62_006394</name>
</gene>
<sequence>MSDDTTPKATPKRRGRPVVHDFSVDTLKTICDYIKGNEELFLQLTRPQLFERMVKDTSLDYEAEALTSKFARLLYLFRKHHDEETGADWPYYDLFNDLNESVLKHKRRGGVTPHKPDVEKSVKKAKPETAMTDKPKAAQRAVRKRRVLTPPPNPFLSLNESVNGKEDQSPAKVPKPKTAPKPTDALIGATLGETTPAATPIPRIEKRKMGKRVGDKAPAAVDSTDSVPSSPVKKPTKPSTNASDSEDDDVYQPRARKQKLTIKKAKNVSESTEPQEQPTATPSLNSEAPVATPSASPEVTEPSVPELKQVTPSTPPKKRPRGRPARKATAAPVTKKVTDKPPKKAPSTGPIPAAAPLQKGKVAKKSKKKKSLKSYLKKQSQQQQQITELMKNFMEVQKLAVERQAQGVQLPPNAAIMDDAVLTTIRSQQTELGTQLKKLENLISKLNSNK</sequence>
<feature type="compositionally biased region" description="Polar residues" evidence="1">
    <location>
        <begin position="268"/>
        <end position="286"/>
    </location>
</feature>
<accession>A0A9W8E3T3</accession>
<evidence type="ECO:0000313" key="2">
    <source>
        <dbReference type="EMBL" id="KAJ1951693.1"/>
    </source>
</evidence>
<reference evidence="2" key="1">
    <citation type="submission" date="2022-07" db="EMBL/GenBank/DDBJ databases">
        <title>Phylogenomic reconstructions and comparative analyses of Kickxellomycotina fungi.</title>
        <authorList>
            <person name="Reynolds N.K."/>
            <person name="Stajich J.E."/>
            <person name="Barry K."/>
            <person name="Grigoriev I.V."/>
            <person name="Crous P."/>
            <person name="Smith M.E."/>
        </authorList>
    </citation>
    <scope>NUCLEOTIDE SEQUENCE</scope>
    <source>
        <strain evidence="2">RSA 1196</strain>
    </source>
</reference>
<dbReference type="AlphaFoldDB" id="A0A9W8E3T3"/>
<feature type="compositionally biased region" description="Basic residues" evidence="1">
    <location>
        <begin position="316"/>
        <end position="326"/>
    </location>
</feature>
<feature type="compositionally biased region" description="Basic residues" evidence="1">
    <location>
        <begin position="254"/>
        <end position="266"/>
    </location>
</feature>
<feature type="region of interest" description="Disordered" evidence="1">
    <location>
        <begin position="106"/>
        <end position="384"/>
    </location>
</feature>
<feature type="compositionally biased region" description="Low complexity" evidence="1">
    <location>
        <begin position="221"/>
        <end position="240"/>
    </location>
</feature>
<comment type="caution">
    <text evidence="2">The sequence shown here is derived from an EMBL/GenBank/DDBJ whole genome shotgun (WGS) entry which is preliminary data.</text>
</comment>
<evidence type="ECO:0000256" key="1">
    <source>
        <dbReference type="SAM" id="MobiDB-lite"/>
    </source>
</evidence>
<dbReference type="OrthoDB" id="5691564at2759"/>